<dbReference type="RefSeq" id="WP_258569274.1">
    <property type="nucleotide sequence ID" value="NZ_JAKUDN010000002.1"/>
</dbReference>
<evidence type="ECO:0000313" key="3">
    <source>
        <dbReference type="Proteomes" id="UP001320768"/>
    </source>
</evidence>
<dbReference type="Proteomes" id="UP001320768">
    <property type="component" value="Unassembled WGS sequence"/>
</dbReference>
<keyword evidence="1" id="KW-0472">Membrane</keyword>
<proteinExistence type="predicted"/>
<reference evidence="2 3" key="1">
    <citation type="journal article" date="2022" name="Nat. Microbiol.">
        <title>The microbiome of a bacterivorous marine choanoflagellate contains a resource-demanding obligate bacterial associate.</title>
        <authorList>
            <person name="Needham D.M."/>
            <person name="Poirier C."/>
            <person name="Bachy C."/>
            <person name="George E.E."/>
            <person name="Wilken S."/>
            <person name="Yung C.C.M."/>
            <person name="Limardo A.J."/>
            <person name="Morando M."/>
            <person name="Sudek L."/>
            <person name="Malmstrom R.R."/>
            <person name="Keeling P.J."/>
            <person name="Santoro A.E."/>
            <person name="Worden A.Z."/>
        </authorList>
    </citation>
    <scope>NUCLEOTIDE SEQUENCE [LARGE SCALE GENOMIC DNA]</scope>
    <source>
        <strain evidence="2 3">Comchoano-2</strain>
    </source>
</reference>
<keyword evidence="1" id="KW-1133">Transmembrane helix</keyword>
<feature type="transmembrane region" description="Helical" evidence="1">
    <location>
        <begin position="62"/>
        <end position="87"/>
    </location>
</feature>
<gene>
    <name evidence="2" type="ORF">MKS91_02540</name>
</gene>
<organism evidence="2 3">
    <name type="scientific">Candidatus Synchoanobacter obligatus</name>
    <dbReference type="NCBI Taxonomy" id="2919597"/>
    <lineage>
        <taxon>Bacteria</taxon>
        <taxon>Pseudomonadati</taxon>
        <taxon>Pseudomonadota</taxon>
        <taxon>Gammaproteobacteria</taxon>
        <taxon>Candidatus Comchoanobacterales</taxon>
        <taxon>Candidatus Comchoanobacteraceae</taxon>
        <taxon>Candidatus Synchoanobacter</taxon>
    </lineage>
</organism>
<feature type="transmembrane region" description="Helical" evidence="1">
    <location>
        <begin position="107"/>
        <end position="124"/>
    </location>
</feature>
<evidence type="ECO:0000313" key="2">
    <source>
        <dbReference type="EMBL" id="MCP8352165.1"/>
    </source>
</evidence>
<dbReference type="EMBL" id="JAKUDN010000002">
    <property type="protein sequence ID" value="MCP8352165.1"/>
    <property type="molecule type" value="Genomic_DNA"/>
</dbReference>
<protein>
    <submittedName>
        <fullName evidence="2">Uncharacterized protein</fullName>
    </submittedName>
</protein>
<keyword evidence="3" id="KW-1185">Reference proteome</keyword>
<sequence>MSRRLLWMGGGLLPFVLVLAVPVPVHVYGWVIGVYPLIVLAFIAGMQFQLSQSEWLRILAMGYPVVTSLLVLVYGQAFLCFFWGYVYGLLHDGLLYRERSVHSDYCVVRSVLTALLLLFLFYLGEAGELFKLVFLE</sequence>
<accession>A0ABT1L4S1</accession>
<evidence type="ECO:0000256" key="1">
    <source>
        <dbReference type="SAM" id="Phobius"/>
    </source>
</evidence>
<feature type="transmembrane region" description="Helical" evidence="1">
    <location>
        <begin position="30"/>
        <end position="50"/>
    </location>
</feature>
<comment type="caution">
    <text evidence="2">The sequence shown here is derived from an EMBL/GenBank/DDBJ whole genome shotgun (WGS) entry which is preliminary data.</text>
</comment>
<name>A0ABT1L4S1_9GAMM</name>
<keyword evidence="1" id="KW-0812">Transmembrane</keyword>